<protein>
    <submittedName>
        <fullName evidence="1">Uncharacterized protein</fullName>
    </submittedName>
</protein>
<reference evidence="1" key="2">
    <citation type="journal article" date="2015" name="Data Brief">
        <title>Shoot transcriptome of the giant reed, Arundo donax.</title>
        <authorList>
            <person name="Barrero R.A."/>
            <person name="Guerrero F.D."/>
            <person name="Moolhuijzen P."/>
            <person name="Goolsby J.A."/>
            <person name="Tidwell J."/>
            <person name="Bellgard S.E."/>
            <person name="Bellgard M.I."/>
        </authorList>
    </citation>
    <scope>NUCLEOTIDE SEQUENCE</scope>
    <source>
        <tissue evidence="1">Shoot tissue taken approximately 20 cm above the soil surface</tissue>
    </source>
</reference>
<proteinExistence type="predicted"/>
<organism evidence="1">
    <name type="scientific">Arundo donax</name>
    <name type="common">Giant reed</name>
    <name type="synonym">Donax arundinaceus</name>
    <dbReference type="NCBI Taxonomy" id="35708"/>
    <lineage>
        <taxon>Eukaryota</taxon>
        <taxon>Viridiplantae</taxon>
        <taxon>Streptophyta</taxon>
        <taxon>Embryophyta</taxon>
        <taxon>Tracheophyta</taxon>
        <taxon>Spermatophyta</taxon>
        <taxon>Magnoliopsida</taxon>
        <taxon>Liliopsida</taxon>
        <taxon>Poales</taxon>
        <taxon>Poaceae</taxon>
        <taxon>PACMAD clade</taxon>
        <taxon>Arundinoideae</taxon>
        <taxon>Arundineae</taxon>
        <taxon>Arundo</taxon>
    </lineage>
</organism>
<name>A0A0A9TFC9_ARUDO</name>
<sequence length="12" mass="1479">MCSMFWCSSRKL</sequence>
<accession>A0A0A9TFC9</accession>
<reference evidence="1" key="1">
    <citation type="submission" date="2014-09" db="EMBL/GenBank/DDBJ databases">
        <authorList>
            <person name="Magalhaes I.L.F."/>
            <person name="Oliveira U."/>
            <person name="Santos F.R."/>
            <person name="Vidigal T.H.D.A."/>
            <person name="Brescovit A.D."/>
            <person name="Santos A.J."/>
        </authorList>
    </citation>
    <scope>NUCLEOTIDE SEQUENCE</scope>
    <source>
        <tissue evidence="1">Shoot tissue taken approximately 20 cm above the soil surface</tissue>
    </source>
</reference>
<evidence type="ECO:0000313" key="1">
    <source>
        <dbReference type="EMBL" id="JAD59868.1"/>
    </source>
</evidence>
<dbReference type="EMBL" id="GBRH01238027">
    <property type="protein sequence ID" value="JAD59868.1"/>
    <property type="molecule type" value="Transcribed_RNA"/>
</dbReference>